<dbReference type="AlphaFoldDB" id="A0A024S3A0"/>
<name>A0A024S3A0_HYPJR</name>
<proteinExistence type="predicted"/>
<dbReference type="KEGG" id="trr:M419DRAFT_124322"/>
<protein>
    <submittedName>
        <fullName evidence="1">Uncharacterized protein</fullName>
    </submittedName>
</protein>
<evidence type="ECO:0000313" key="1">
    <source>
        <dbReference type="EMBL" id="ETR99808.1"/>
    </source>
</evidence>
<dbReference type="Proteomes" id="UP000024376">
    <property type="component" value="Unassembled WGS sequence"/>
</dbReference>
<gene>
    <name evidence="1" type="ORF">M419DRAFT_124322</name>
</gene>
<dbReference type="HOGENOM" id="CLU_3015891_0_0_1"/>
<evidence type="ECO:0000313" key="2">
    <source>
        <dbReference type="Proteomes" id="UP000024376"/>
    </source>
</evidence>
<organism evidence="1 2">
    <name type="scientific">Hypocrea jecorina (strain ATCC 56765 / BCRC 32924 / NRRL 11460 / Rut C-30)</name>
    <name type="common">Trichoderma reesei</name>
    <dbReference type="NCBI Taxonomy" id="1344414"/>
    <lineage>
        <taxon>Eukaryota</taxon>
        <taxon>Fungi</taxon>
        <taxon>Dikarya</taxon>
        <taxon>Ascomycota</taxon>
        <taxon>Pezizomycotina</taxon>
        <taxon>Sordariomycetes</taxon>
        <taxon>Hypocreomycetidae</taxon>
        <taxon>Hypocreales</taxon>
        <taxon>Hypocreaceae</taxon>
        <taxon>Trichoderma</taxon>
    </lineage>
</organism>
<sequence length="56" mass="6581">MHTRPLQVKPRSETQEMLSVSPEFVGHHRRIEKARTLCFVNRTRQSLLLPPLRSSK</sequence>
<accession>A0A024S3A0</accession>
<reference evidence="2" key="1">
    <citation type="journal article" date="2013" name="Ind. Biotechnol.">
        <title>Comparative genomics analysis of Trichoderma reesei strains.</title>
        <authorList>
            <person name="Koike H."/>
            <person name="Aerts A."/>
            <person name="LaButti K."/>
            <person name="Grigoriev I.V."/>
            <person name="Baker S.E."/>
        </authorList>
    </citation>
    <scope>NUCLEOTIDE SEQUENCE [LARGE SCALE GENOMIC DNA]</scope>
    <source>
        <strain evidence="2">ATCC 56765 / BCRC 32924 / NRRL 11460 / Rut C-30</strain>
    </source>
</reference>
<dbReference type="EMBL" id="KI911155">
    <property type="protein sequence ID" value="ETR99808.1"/>
    <property type="molecule type" value="Genomic_DNA"/>
</dbReference>